<name>A0AAV1SUU1_9ROSI</name>
<sequence>MSDHAPACKYFAFSGQMIQFGSRSSTQSKEFDSTVSNIGDPLSKKARIYENNAGPSPQIPVGTNNAMMTGGGSFKTQLCMKFRKGGCTHGSKCLFAHGVRDLRKALPNLQKVAVNEHLCWMFYSGKECTYGNNCRFIHASPENFKKHLDQYRESSAISIGGFRKRRLCNNWEMTGGCPYGKVCHFAHGQEELEKSEGHTALASGIVPTKALKSLLMGKDGIGTNHKHEAQAMHCMFKWKALKKVRGIYADWIEDMRLLHSSLNELEN</sequence>
<feature type="zinc finger region" description="C3H1-type" evidence="5">
    <location>
        <begin position="118"/>
        <end position="141"/>
    </location>
</feature>
<keyword evidence="1 5" id="KW-0479">Metal-binding</keyword>
<dbReference type="GO" id="GO:0010468">
    <property type="term" value="P:regulation of gene expression"/>
    <property type="evidence" value="ECO:0007669"/>
    <property type="project" value="UniProtKB-ARBA"/>
</dbReference>
<dbReference type="PANTHER" id="PTHR12547:SF165">
    <property type="entry name" value="C3H1-TYPE DOMAIN-CONTAINING PROTEIN"/>
    <property type="match status" value="1"/>
</dbReference>
<evidence type="ECO:0000256" key="3">
    <source>
        <dbReference type="ARBA" id="ARBA00022771"/>
    </source>
</evidence>
<dbReference type="GO" id="GO:0003729">
    <property type="term" value="F:mRNA binding"/>
    <property type="evidence" value="ECO:0007669"/>
    <property type="project" value="InterPro"/>
</dbReference>
<organism evidence="7 8">
    <name type="scientific">Dovyalis caffra</name>
    <dbReference type="NCBI Taxonomy" id="77055"/>
    <lineage>
        <taxon>Eukaryota</taxon>
        <taxon>Viridiplantae</taxon>
        <taxon>Streptophyta</taxon>
        <taxon>Embryophyta</taxon>
        <taxon>Tracheophyta</taxon>
        <taxon>Spermatophyta</taxon>
        <taxon>Magnoliopsida</taxon>
        <taxon>eudicotyledons</taxon>
        <taxon>Gunneridae</taxon>
        <taxon>Pentapetalae</taxon>
        <taxon>rosids</taxon>
        <taxon>fabids</taxon>
        <taxon>Malpighiales</taxon>
        <taxon>Salicaceae</taxon>
        <taxon>Flacourtieae</taxon>
        <taxon>Dovyalis</taxon>
    </lineage>
</organism>
<feature type="domain" description="C3H1-type" evidence="6">
    <location>
        <begin position="73"/>
        <end position="100"/>
    </location>
</feature>
<dbReference type="PANTHER" id="PTHR12547">
    <property type="entry name" value="CCCH ZINC FINGER/TIS11-RELATED"/>
    <property type="match status" value="1"/>
</dbReference>
<dbReference type="FunFam" id="4.10.1000.10:FF:000003">
    <property type="entry name" value="Zinc finger CCCH domain-containing protein"/>
    <property type="match status" value="1"/>
</dbReference>
<dbReference type="InterPro" id="IPR036855">
    <property type="entry name" value="Znf_CCCH_sf"/>
</dbReference>
<dbReference type="SUPFAM" id="SSF90229">
    <property type="entry name" value="CCCH zinc finger"/>
    <property type="match status" value="3"/>
</dbReference>
<keyword evidence="8" id="KW-1185">Reference proteome</keyword>
<evidence type="ECO:0000256" key="1">
    <source>
        <dbReference type="ARBA" id="ARBA00022723"/>
    </source>
</evidence>
<dbReference type="GO" id="GO:0008270">
    <property type="term" value="F:zinc ion binding"/>
    <property type="evidence" value="ECO:0007669"/>
    <property type="project" value="UniProtKB-KW"/>
</dbReference>
<dbReference type="Gene3D" id="4.10.1000.10">
    <property type="entry name" value="Zinc finger, CCCH-type"/>
    <property type="match status" value="2"/>
</dbReference>
<reference evidence="7 8" key="1">
    <citation type="submission" date="2024-01" db="EMBL/GenBank/DDBJ databases">
        <authorList>
            <person name="Waweru B."/>
        </authorList>
    </citation>
    <scope>NUCLEOTIDE SEQUENCE [LARGE SCALE GENOMIC DNA]</scope>
</reference>
<evidence type="ECO:0000259" key="6">
    <source>
        <dbReference type="PROSITE" id="PS50103"/>
    </source>
</evidence>
<gene>
    <name evidence="7" type="ORF">DCAF_LOCUS26846</name>
</gene>
<accession>A0AAV1SUU1</accession>
<evidence type="ECO:0000256" key="2">
    <source>
        <dbReference type="ARBA" id="ARBA00022737"/>
    </source>
</evidence>
<dbReference type="GO" id="GO:0051252">
    <property type="term" value="P:regulation of RNA metabolic process"/>
    <property type="evidence" value="ECO:0007669"/>
    <property type="project" value="UniProtKB-ARBA"/>
</dbReference>
<dbReference type="PROSITE" id="PS50103">
    <property type="entry name" value="ZF_C3H1"/>
    <property type="match status" value="3"/>
</dbReference>
<feature type="domain" description="C3H1-type" evidence="6">
    <location>
        <begin position="162"/>
        <end position="190"/>
    </location>
</feature>
<dbReference type="Pfam" id="PF18044">
    <property type="entry name" value="zf-CCCH_4"/>
    <property type="match status" value="1"/>
</dbReference>
<dbReference type="Proteomes" id="UP001314170">
    <property type="component" value="Unassembled WGS sequence"/>
</dbReference>
<dbReference type="EMBL" id="CAWUPB010001197">
    <property type="protein sequence ID" value="CAK7356573.1"/>
    <property type="molecule type" value="Genomic_DNA"/>
</dbReference>
<dbReference type="AlphaFoldDB" id="A0AAV1SUU1"/>
<protein>
    <recommendedName>
        <fullName evidence="6">C3H1-type domain-containing protein</fullName>
    </recommendedName>
</protein>
<feature type="zinc finger region" description="C3H1-type" evidence="5">
    <location>
        <begin position="162"/>
        <end position="190"/>
    </location>
</feature>
<dbReference type="InterPro" id="IPR045877">
    <property type="entry name" value="ZFP36-like"/>
</dbReference>
<keyword evidence="3 5" id="KW-0863">Zinc-finger</keyword>
<keyword evidence="4 5" id="KW-0862">Zinc</keyword>
<dbReference type="InterPro" id="IPR041367">
    <property type="entry name" value="Znf-CCCH_4"/>
</dbReference>
<keyword evidence="2" id="KW-0677">Repeat</keyword>
<evidence type="ECO:0000256" key="5">
    <source>
        <dbReference type="PROSITE-ProRule" id="PRU00723"/>
    </source>
</evidence>
<evidence type="ECO:0000256" key="4">
    <source>
        <dbReference type="ARBA" id="ARBA00022833"/>
    </source>
</evidence>
<evidence type="ECO:0000313" key="7">
    <source>
        <dbReference type="EMBL" id="CAK7356573.1"/>
    </source>
</evidence>
<dbReference type="SMART" id="SM00356">
    <property type="entry name" value="ZnF_C3H1"/>
    <property type="match status" value="3"/>
</dbReference>
<dbReference type="InterPro" id="IPR000571">
    <property type="entry name" value="Znf_CCCH"/>
</dbReference>
<dbReference type="Pfam" id="PF00642">
    <property type="entry name" value="zf-CCCH"/>
    <property type="match status" value="2"/>
</dbReference>
<comment type="caution">
    <text evidence="7">The sequence shown here is derived from an EMBL/GenBank/DDBJ whole genome shotgun (WGS) entry which is preliminary data.</text>
</comment>
<evidence type="ECO:0000313" key="8">
    <source>
        <dbReference type="Proteomes" id="UP001314170"/>
    </source>
</evidence>
<feature type="domain" description="C3H1-type" evidence="6">
    <location>
        <begin position="118"/>
        <end position="141"/>
    </location>
</feature>
<feature type="zinc finger region" description="C3H1-type" evidence="5">
    <location>
        <begin position="73"/>
        <end position="100"/>
    </location>
</feature>
<proteinExistence type="predicted"/>